<dbReference type="AlphaFoldDB" id="A0A7W7LL63"/>
<comment type="caution">
    <text evidence="1">The sequence shown here is derived from an EMBL/GenBank/DDBJ whole genome shotgun (WGS) entry which is preliminary data.</text>
</comment>
<organism evidence="1 2">
    <name type="scientific">Streptomyces olivoverticillatus</name>
    <dbReference type="NCBI Taxonomy" id="66427"/>
    <lineage>
        <taxon>Bacteria</taxon>
        <taxon>Bacillati</taxon>
        <taxon>Actinomycetota</taxon>
        <taxon>Actinomycetes</taxon>
        <taxon>Kitasatosporales</taxon>
        <taxon>Streptomycetaceae</taxon>
        <taxon>Streptomyces</taxon>
    </lineage>
</organism>
<keyword evidence="2" id="KW-1185">Reference proteome</keyword>
<proteinExistence type="predicted"/>
<dbReference type="RefSeq" id="WP_184346228.1">
    <property type="nucleotide sequence ID" value="NZ_JACHJH010000001.1"/>
</dbReference>
<dbReference type="EMBL" id="JACHJH010000001">
    <property type="protein sequence ID" value="MBB4891703.1"/>
    <property type="molecule type" value="Genomic_DNA"/>
</dbReference>
<evidence type="ECO:0000313" key="2">
    <source>
        <dbReference type="Proteomes" id="UP000556084"/>
    </source>
</evidence>
<accession>A0A7W7LL63</accession>
<protein>
    <submittedName>
        <fullName evidence="1">Uncharacterized protein</fullName>
    </submittedName>
</protein>
<sequence>MAEPSREYLLQIISSSGLTVLGTTPWPELPTVEQAWKVMAGMETAPAATISQKSPHAFAEVDHQWLTQASNNSLFTDDGSFLISIAGRGSREIGWTSVKWSDSADLASNPQSDGDPEFVAMSLNGKHICGVTTEEYDYWVVSHQFD</sequence>
<name>A0A7W7LL63_9ACTN</name>
<dbReference type="Proteomes" id="UP000556084">
    <property type="component" value="Unassembled WGS sequence"/>
</dbReference>
<reference evidence="1 2" key="1">
    <citation type="submission" date="2020-08" db="EMBL/GenBank/DDBJ databases">
        <title>Genomic Encyclopedia of Type Strains, Phase III (KMG-III): the genomes of soil and plant-associated and newly described type strains.</title>
        <authorList>
            <person name="Whitman W."/>
        </authorList>
    </citation>
    <scope>NUCLEOTIDE SEQUENCE [LARGE SCALE GENOMIC DNA]</scope>
    <source>
        <strain evidence="1 2">CECT 3266</strain>
    </source>
</reference>
<gene>
    <name evidence="1" type="ORF">FHS39_000703</name>
</gene>
<evidence type="ECO:0000313" key="1">
    <source>
        <dbReference type="EMBL" id="MBB4891703.1"/>
    </source>
</evidence>